<keyword evidence="7" id="KW-0472">Membrane</keyword>
<proteinExistence type="predicted"/>
<dbReference type="PANTHER" id="PTHR10811">
    <property type="entry name" value="FRINGE-RELATED"/>
    <property type="match status" value="1"/>
</dbReference>
<dbReference type="EMBL" id="OU503048">
    <property type="protein sequence ID" value="CAI9774506.1"/>
    <property type="molecule type" value="Genomic_DNA"/>
</dbReference>
<dbReference type="GO" id="GO:0016020">
    <property type="term" value="C:membrane"/>
    <property type="evidence" value="ECO:0007669"/>
    <property type="project" value="UniProtKB-SubCell"/>
</dbReference>
<evidence type="ECO:0000256" key="3">
    <source>
        <dbReference type="ARBA" id="ARBA00022679"/>
    </source>
</evidence>
<feature type="domain" description="Fringe-like glycosyltransferase" evidence="9">
    <location>
        <begin position="52"/>
        <end position="106"/>
    </location>
</feature>
<keyword evidence="4" id="KW-0812">Transmembrane</keyword>
<dbReference type="Proteomes" id="UP000834106">
    <property type="component" value="Chromosome 13"/>
</dbReference>
<organism evidence="10 11">
    <name type="scientific">Fraxinus pennsylvanica</name>
    <dbReference type="NCBI Taxonomy" id="56036"/>
    <lineage>
        <taxon>Eukaryota</taxon>
        <taxon>Viridiplantae</taxon>
        <taxon>Streptophyta</taxon>
        <taxon>Embryophyta</taxon>
        <taxon>Tracheophyta</taxon>
        <taxon>Spermatophyta</taxon>
        <taxon>Magnoliopsida</taxon>
        <taxon>eudicotyledons</taxon>
        <taxon>Gunneridae</taxon>
        <taxon>Pentapetalae</taxon>
        <taxon>asterids</taxon>
        <taxon>lamiids</taxon>
        <taxon>Lamiales</taxon>
        <taxon>Oleaceae</taxon>
        <taxon>Oleeae</taxon>
        <taxon>Fraxinus</taxon>
    </lineage>
</organism>
<evidence type="ECO:0000256" key="5">
    <source>
        <dbReference type="ARBA" id="ARBA00022968"/>
    </source>
</evidence>
<keyword evidence="3" id="KW-0808">Transferase</keyword>
<gene>
    <name evidence="10" type="ORF">FPE_LOCUS21936</name>
</gene>
<protein>
    <recommendedName>
        <fullName evidence="9">Fringe-like glycosyltransferase domain-containing protein</fullName>
    </recommendedName>
</protein>
<keyword evidence="5" id="KW-0735">Signal-anchor</keyword>
<evidence type="ECO:0000256" key="2">
    <source>
        <dbReference type="ARBA" id="ARBA00022676"/>
    </source>
</evidence>
<dbReference type="AlphaFoldDB" id="A0AAD2E4J3"/>
<dbReference type="InterPro" id="IPR003378">
    <property type="entry name" value="Fringe-like_glycosylTrfase"/>
</dbReference>
<dbReference type="GO" id="GO:0012505">
    <property type="term" value="C:endomembrane system"/>
    <property type="evidence" value="ECO:0007669"/>
    <property type="project" value="UniProtKB-SubCell"/>
</dbReference>
<reference evidence="10" key="1">
    <citation type="submission" date="2023-05" db="EMBL/GenBank/DDBJ databases">
        <authorList>
            <person name="Huff M."/>
        </authorList>
    </citation>
    <scope>NUCLEOTIDE SEQUENCE</scope>
</reference>
<keyword evidence="2" id="KW-0328">Glycosyltransferase</keyword>
<keyword evidence="11" id="KW-1185">Reference proteome</keyword>
<evidence type="ECO:0000313" key="10">
    <source>
        <dbReference type="EMBL" id="CAI9774506.1"/>
    </source>
</evidence>
<keyword evidence="6" id="KW-1133">Transmembrane helix</keyword>
<evidence type="ECO:0000256" key="7">
    <source>
        <dbReference type="ARBA" id="ARBA00023136"/>
    </source>
</evidence>
<sequence length="112" mass="12772">MVAAKGNEGLSISRQTSKRKAATLVEGVPPYHVSDNLTKFLQETQAQAPVMIRMVHGIMEVFREVKDDESIRWIVIGDDDSMFFVENMVDVLAKYEHTKYYYLGEKVNAIKC</sequence>
<evidence type="ECO:0000256" key="4">
    <source>
        <dbReference type="ARBA" id="ARBA00022692"/>
    </source>
</evidence>
<name>A0AAD2E4J3_9LAMI</name>
<evidence type="ECO:0000313" key="11">
    <source>
        <dbReference type="Proteomes" id="UP000834106"/>
    </source>
</evidence>
<evidence type="ECO:0000256" key="8">
    <source>
        <dbReference type="ARBA" id="ARBA00037847"/>
    </source>
</evidence>
<comment type="subcellular location">
    <subcellularLocation>
        <location evidence="8">Endomembrane system</location>
        <topology evidence="8">Single-pass membrane protein</topology>
    </subcellularLocation>
    <subcellularLocation>
        <location evidence="1">Membrane</location>
        <topology evidence="1">Single-pass type II membrane protein</topology>
    </subcellularLocation>
</comment>
<evidence type="ECO:0000259" key="9">
    <source>
        <dbReference type="Pfam" id="PF02434"/>
    </source>
</evidence>
<dbReference type="Gene3D" id="3.90.550.50">
    <property type="match status" value="1"/>
</dbReference>
<dbReference type="GO" id="GO:0016757">
    <property type="term" value="F:glycosyltransferase activity"/>
    <property type="evidence" value="ECO:0007669"/>
    <property type="project" value="UniProtKB-KW"/>
</dbReference>
<evidence type="ECO:0000256" key="6">
    <source>
        <dbReference type="ARBA" id="ARBA00022989"/>
    </source>
</evidence>
<accession>A0AAD2E4J3</accession>
<dbReference type="Pfam" id="PF02434">
    <property type="entry name" value="Fringe"/>
    <property type="match status" value="1"/>
</dbReference>
<evidence type="ECO:0000256" key="1">
    <source>
        <dbReference type="ARBA" id="ARBA00004606"/>
    </source>
</evidence>